<gene>
    <name evidence="4" type="primary">proC</name>
    <name evidence="8" type="ordered locus">Mmar10_2668</name>
</gene>
<comment type="pathway">
    <text evidence="4">Amino-acid biosynthesis; L-proline biosynthesis; L-proline from L-glutamate 5-semialdehyde: step 1/1.</text>
</comment>
<evidence type="ECO:0000256" key="5">
    <source>
        <dbReference type="PIRSR" id="PIRSR000193-1"/>
    </source>
</evidence>
<feature type="domain" description="Pyrroline-5-carboxylate reductase dimerisation" evidence="7">
    <location>
        <begin position="153"/>
        <end position="258"/>
    </location>
</feature>
<dbReference type="InterPro" id="IPR028939">
    <property type="entry name" value="P5C_Rdtase_cat_N"/>
</dbReference>
<dbReference type="PANTHER" id="PTHR11645:SF0">
    <property type="entry name" value="PYRROLINE-5-CARBOXYLATE REDUCTASE 3"/>
    <property type="match status" value="1"/>
</dbReference>
<dbReference type="InterPro" id="IPR029036">
    <property type="entry name" value="P5CR_dimer"/>
</dbReference>
<dbReference type="Proteomes" id="UP000001964">
    <property type="component" value="Chromosome"/>
</dbReference>
<protein>
    <recommendedName>
        <fullName evidence="4">Pyrroline-5-carboxylate reductase</fullName>
        <shortName evidence="4">P5C reductase</shortName>
        <shortName evidence="4">P5CR</shortName>
        <ecNumber evidence="4">1.5.1.2</ecNumber>
    </recommendedName>
    <alternativeName>
        <fullName evidence="4">PCA reductase</fullName>
    </alternativeName>
</protein>
<dbReference type="GO" id="GO:0055129">
    <property type="term" value="P:L-proline biosynthetic process"/>
    <property type="evidence" value="ECO:0007669"/>
    <property type="project" value="UniProtKB-UniRule"/>
</dbReference>
<dbReference type="SUPFAM" id="SSF51735">
    <property type="entry name" value="NAD(P)-binding Rossmann-fold domains"/>
    <property type="match status" value="1"/>
</dbReference>
<dbReference type="HAMAP" id="MF_01925">
    <property type="entry name" value="P5C_reductase"/>
    <property type="match status" value="1"/>
</dbReference>
<dbReference type="InterPro" id="IPR036291">
    <property type="entry name" value="NAD(P)-bd_dom_sf"/>
</dbReference>
<dbReference type="EMBL" id="CP000449">
    <property type="protein sequence ID" value="ABI66954.1"/>
    <property type="molecule type" value="Genomic_DNA"/>
</dbReference>
<dbReference type="eggNOG" id="COG0345">
    <property type="taxonomic scope" value="Bacteria"/>
</dbReference>
<dbReference type="STRING" id="394221.Mmar10_2668"/>
<feature type="domain" description="Pyrroline-5-carboxylate reductase catalytic N-terminal" evidence="6">
    <location>
        <begin position="3"/>
        <end position="90"/>
    </location>
</feature>
<dbReference type="InterPro" id="IPR008927">
    <property type="entry name" value="6-PGluconate_DH-like_C_sf"/>
</dbReference>
<reference evidence="8 9" key="1">
    <citation type="submission" date="2006-08" db="EMBL/GenBank/DDBJ databases">
        <title>Complete sequence of Maricaulis maris MCS10.</title>
        <authorList>
            <consortium name="US DOE Joint Genome Institute"/>
            <person name="Copeland A."/>
            <person name="Lucas S."/>
            <person name="Lapidus A."/>
            <person name="Barry K."/>
            <person name="Detter J.C."/>
            <person name="Glavina del Rio T."/>
            <person name="Hammon N."/>
            <person name="Israni S."/>
            <person name="Dalin E."/>
            <person name="Tice H."/>
            <person name="Pitluck S."/>
            <person name="Saunders E."/>
            <person name="Brettin T."/>
            <person name="Bruce D."/>
            <person name="Han C."/>
            <person name="Tapia R."/>
            <person name="Gilna P."/>
            <person name="Schmutz J."/>
            <person name="Larimer F."/>
            <person name="Land M."/>
            <person name="Hauser L."/>
            <person name="Kyrpides N."/>
            <person name="Mikhailova N."/>
            <person name="Viollier P."/>
            <person name="Stephens C."/>
            <person name="Richardson P."/>
        </authorList>
    </citation>
    <scope>NUCLEOTIDE SEQUENCE [LARGE SCALE GENOMIC DNA]</scope>
    <source>
        <strain evidence="8 9">MCS10</strain>
    </source>
</reference>
<dbReference type="Pfam" id="PF14748">
    <property type="entry name" value="P5CR_dimer"/>
    <property type="match status" value="1"/>
</dbReference>
<dbReference type="Gene3D" id="3.40.50.720">
    <property type="entry name" value="NAD(P)-binding Rossmann-like Domain"/>
    <property type="match status" value="1"/>
</dbReference>
<dbReference type="UniPathway" id="UPA00098">
    <property type="reaction ID" value="UER00361"/>
</dbReference>
<dbReference type="KEGG" id="mmr:Mmar10_2668"/>
<evidence type="ECO:0000259" key="7">
    <source>
        <dbReference type="Pfam" id="PF14748"/>
    </source>
</evidence>
<dbReference type="GO" id="GO:0004735">
    <property type="term" value="F:pyrroline-5-carboxylate reductase activity"/>
    <property type="evidence" value="ECO:0007669"/>
    <property type="project" value="UniProtKB-UniRule"/>
</dbReference>
<evidence type="ECO:0000256" key="2">
    <source>
        <dbReference type="ARBA" id="ARBA00022857"/>
    </source>
</evidence>
<dbReference type="PIRSF" id="PIRSF000193">
    <property type="entry name" value="Pyrrol-5-carb_rd"/>
    <property type="match status" value="1"/>
</dbReference>
<dbReference type="InterPro" id="IPR000304">
    <property type="entry name" value="Pyrroline-COOH_reductase"/>
</dbReference>
<dbReference type="HOGENOM" id="CLU_042344_0_2_5"/>
<dbReference type="OrthoDB" id="9805754at2"/>
<organism evidence="8 9">
    <name type="scientific">Maricaulis maris (strain MCS10)</name>
    <name type="common">Caulobacter maris</name>
    <dbReference type="NCBI Taxonomy" id="394221"/>
    <lineage>
        <taxon>Bacteria</taxon>
        <taxon>Pseudomonadati</taxon>
        <taxon>Pseudomonadota</taxon>
        <taxon>Alphaproteobacteria</taxon>
        <taxon>Maricaulales</taxon>
        <taxon>Maricaulaceae</taxon>
        <taxon>Maricaulis</taxon>
    </lineage>
</organism>
<evidence type="ECO:0000256" key="4">
    <source>
        <dbReference type="HAMAP-Rule" id="MF_01925"/>
    </source>
</evidence>
<dbReference type="RefSeq" id="WP_011644598.1">
    <property type="nucleotide sequence ID" value="NC_008347.1"/>
</dbReference>
<feature type="binding site" evidence="5">
    <location>
        <begin position="61"/>
        <end position="64"/>
    </location>
    <ligand>
        <name>NADP(+)</name>
        <dbReference type="ChEBI" id="CHEBI:58349"/>
    </ligand>
</feature>
<keyword evidence="3 4" id="KW-0560">Oxidoreductase</keyword>
<keyword evidence="9" id="KW-1185">Reference proteome</keyword>
<dbReference type="AlphaFoldDB" id="Q0AL89"/>
<evidence type="ECO:0000256" key="3">
    <source>
        <dbReference type="ARBA" id="ARBA00023002"/>
    </source>
</evidence>
<dbReference type="Pfam" id="PF03807">
    <property type="entry name" value="F420_oxidored"/>
    <property type="match status" value="1"/>
</dbReference>
<comment type="catalytic activity">
    <reaction evidence="4">
        <text>L-proline + NAD(+) = (S)-1-pyrroline-5-carboxylate + NADH + 2 H(+)</text>
        <dbReference type="Rhea" id="RHEA:14105"/>
        <dbReference type="ChEBI" id="CHEBI:15378"/>
        <dbReference type="ChEBI" id="CHEBI:17388"/>
        <dbReference type="ChEBI" id="CHEBI:57540"/>
        <dbReference type="ChEBI" id="CHEBI:57945"/>
        <dbReference type="ChEBI" id="CHEBI:60039"/>
        <dbReference type="EC" id="1.5.1.2"/>
    </reaction>
</comment>
<dbReference type="SUPFAM" id="SSF48179">
    <property type="entry name" value="6-phosphogluconate dehydrogenase C-terminal domain-like"/>
    <property type="match status" value="1"/>
</dbReference>
<keyword evidence="2 4" id="KW-0521">NADP</keyword>
<sequence>MDILVVGCGKMGGAMLRRWLDAMPARFTTVNRSGRALPPGTEHATGPDALTGRRFDAIIIAVKPQQIPDVMPAYTDLLADGGCYVSIAAGFSTASLGKLVGDQPVIRIMPNLPALIGRSVNGLFANPTCQDKHRDLANELARTTGTAVWLDDEDELDRLTAIAGSGPGYVFEIARSYVAAAQALGFSKETARALVLETMGGAIEMATRSDQDVADLRNSVMSKNGTTEAGINVLRRDGQLDALLRDTTRAAYDRAVELR</sequence>
<comment type="subcellular location">
    <subcellularLocation>
        <location evidence="4">Cytoplasm</location>
    </subcellularLocation>
</comment>
<evidence type="ECO:0000256" key="1">
    <source>
        <dbReference type="ARBA" id="ARBA00005525"/>
    </source>
</evidence>
<dbReference type="GO" id="GO:0005737">
    <property type="term" value="C:cytoplasm"/>
    <property type="evidence" value="ECO:0007669"/>
    <property type="project" value="UniProtKB-SubCell"/>
</dbReference>
<proteinExistence type="inferred from homology"/>
<comment type="catalytic activity">
    <reaction evidence="4">
        <text>L-proline + NADP(+) = (S)-1-pyrroline-5-carboxylate + NADPH + 2 H(+)</text>
        <dbReference type="Rhea" id="RHEA:14109"/>
        <dbReference type="ChEBI" id="CHEBI:15378"/>
        <dbReference type="ChEBI" id="CHEBI:17388"/>
        <dbReference type="ChEBI" id="CHEBI:57783"/>
        <dbReference type="ChEBI" id="CHEBI:58349"/>
        <dbReference type="ChEBI" id="CHEBI:60039"/>
        <dbReference type="EC" id="1.5.1.2"/>
    </reaction>
</comment>
<dbReference type="PANTHER" id="PTHR11645">
    <property type="entry name" value="PYRROLINE-5-CARBOXYLATE REDUCTASE"/>
    <property type="match status" value="1"/>
</dbReference>
<dbReference type="Gene3D" id="1.10.3730.10">
    <property type="entry name" value="ProC C-terminal domain-like"/>
    <property type="match status" value="1"/>
</dbReference>
<name>Q0AL89_MARMM</name>
<evidence type="ECO:0000313" key="8">
    <source>
        <dbReference type="EMBL" id="ABI66954.1"/>
    </source>
</evidence>
<keyword evidence="4" id="KW-0028">Amino-acid biosynthesis</keyword>
<evidence type="ECO:0000259" key="6">
    <source>
        <dbReference type="Pfam" id="PF03807"/>
    </source>
</evidence>
<keyword evidence="4" id="KW-0641">Proline biosynthesis</keyword>
<comment type="similarity">
    <text evidence="1 4">Belongs to the pyrroline-5-carboxylate reductase family.</text>
</comment>
<accession>Q0AL89</accession>
<dbReference type="EC" id="1.5.1.2" evidence="4"/>
<keyword evidence="4" id="KW-0963">Cytoplasm</keyword>
<comment type="function">
    <text evidence="4">Catalyzes the reduction of 1-pyrroline-5-carboxylate (PCA) to L-proline.</text>
</comment>
<evidence type="ECO:0000313" key="9">
    <source>
        <dbReference type="Proteomes" id="UP000001964"/>
    </source>
</evidence>